<dbReference type="InterPro" id="IPR051043">
    <property type="entry name" value="Sulfatase_Mod_Factor_Kinase"/>
</dbReference>
<evidence type="ECO:0008006" key="6">
    <source>
        <dbReference type="Google" id="ProtNLM"/>
    </source>
</evidence>
<keyword evidence="5" id="KW-1185">Reference proteome</keyword>
<name>A0A4Q7E812_9CYAN</name>
<evidence type="ECO:0000259" key="3">
    <source>
        <dbReference type="Pfam" id="PF05419"/>
    </source>
</evidence>
<organism evidence="4 5">
    <name type="scientific">Leptolyngbya iicbica LK</name>
    <dbReference type="NCBI Taxonomy" id="2294035"/>
    <lineage>
        <taxon>Bacteria</taxon>
        <taxon>Bacillati</taxon>
        <taxon>Cyanobacteriota</taxon>
        <taxon>Cyanophyceae</taxon>
        <taxon>Leptolyngbyales</taxon>
        <taxon>Leptolyngbyaceae</taxon>
        <taxon>Leptolyngbya group</taxon>
        <taxon>Leptolyngbya</taxon>
        <taxon>Leptolyngbya iicbica</taxon>
    </lineage>
</organism>
<dbReference type="Gene3D" id="1.25.40.620">
    <property type="match status" value="1"/>
</dbReference>
<dbReference type="CDD" id="cd16383">
    <property type="entry name" value="GUN4"/>
    <property type="match status" value="1"/>
</dbReference>
<feature type="domain" description="Sulfatase-modifying factor enzyme-like" evidence="2">
    <location>
        <begin position="613"/>
        <end position="839"/>
    </location>
</feature>
<dbReference type="PANTHER" id="PTHR23150">
    <property type="entry name" value="SULFATASE MODIFYING FACTOR 1, 2"/>
    <property type="match status" value="1"/>
</dbReference>
<dbReference type="SUPFAM" id="SSF56436">
    <property type="entry name" value="C-type lectin-like"/>
    <property type="match status" value="1"/>
</dbReference>
<proteinExistence type="predicted"/>
<dbReference type="Pfam" id="PF05419">
    <property type="entry name" value="GUN4"/>
    <property type="match status" value="1"/>
</dbReference>
<dbReference type="InterPro" id="IPR011600">
    <property type="entry name" value="Pept_C14_caspase"/>
</dbReference>
<dbReference type="Gene3D" id="1.10.10.1770">
    <property type="entry name" value="Gun4-like"/>
    <property type="match status" value="1"/>
</dbReference>
<dbReference type="Pfam" id="PF00656">
    <property type="entry name" value="Peptidase_C14"/>
    <property type="match status" value="1"/>
</dbReference>
<accession>A0A4Q7E812</accession>
<dbReference type="Gene3D" id="3.40.50.1460">
    <property type="match status" value="1"/>
</dbReference>
<sequence>MGKKVALLIGIGNYGSGLKTLQCPANGVNAMNTVLAEPEIGGFDEVIPLIDPDVGTMRSQIGAVFGRLAKSDLALFYFTGHGIKDMTGEFYLTTAQTQLFDNGRLNPGTAVEAEFVKRVMGNCYAQRKVIILDCCFGAAFAEGFLTMDDGGVDLEAELGGKGWVVLTAATARNYALEQEGEPLSVYTRYLTEGLRTGAAAKRGNAYISVGQLHDYLRTQVQKVAPTMSPEIFNARQGQAIQIAKAAIATRELTYREAIRSKIRRGQIGGAGRVYLNTLQQQLQLPPQRAAELETQELQPYAQKQAHLDTYRQALLAEIEVEYPLGDDAIADLQDLQKLLNLRDRDVRPLVIKTLQALSVRGDVRAMVSRLFSPPEITQPALPEPSQIQLPAIDIPLRSARGIDYQPLVELLRSQQWQEADQFTRQQMLKIAGRTTAGWLRGEDWENFPATDLQTIDQLWQAYSSDRFGLSLQIAAWESAGAHVDLETMRTVGIQLGWKPPEGYWKEPEGYTYNLSAPPGHLPTQLTKVGSLGRKFQAVAQKLRRQLPEPANAIGEPAQPVNPRVPHWSERWGMTAQSYPFETMRVNERGDIVERIAGEAECFVEDLGNGVTLEMVYIPGGEFLMGASEDEAGAFSDEPPQHRVTVPEFSLGKFAVTQAQYAAITGKNPSHFKGDQRPVERGAWQDAVAFCKALTDRTGKRYRLPSEAEWEYACRAHTSTPFAFGPTLTPDLANYDGNYSYGQGPEGTYRQQTTEVGQFLPNGLGLYDLHGNVWEWCADGWHYTYDGAPSDGTAWTAGGEQNGRVIRGGAWNVDPRLCRSASRLRLTPDLRNYDIGFRVVCSPPRT</sequence>
<feature type="domain" description="Peptidase C14 caspase" evidence="1">
    <location>
        <begin position="3"/>
        <end position="222"/>
    </location>
</feature>
<feature type="domain" description="GUN4-like" evidence="3">
    <location>
        <begin position="398"/>
        <end position="524"/>
    </location>
</feature>
<dbReference type="InterPro" id="IPR029030">
    <property type="entry name" value="Caspase-like_dom_sf"/>
</dbReference>
<dbReference type="InterPro" id="IPR016187">
    <property type="entry name" value="CTDL_fold"/>
</dbReference>
<dbReference type="OrthoDB" id="3981129at2"/>
<dbReference type="NCBIfam" id="NF047832">
    <property type="entry name" value="caspase_w_EACC1"/>
    <property type="match status" value="1"/>
</dbReference>
<dbReference type="Gene3D" id="3.90.1580.10">
    <property type="entry name" value="paralog of FGE (formylglycine-generating enzyme)"/>
    <property type="match status" value="1"/>
</dbReference>
<dbReference type="InterPro" id="IPR005532">
    <property type="entry name" value="SUMF_dom"/>
</dbReference>
<dbReference type="RefSeq" id="WP_052288604.1">
    <property type="nucleotide sequence ID" value="NZ_QVFV01000002.1"/>
</dbReference>
<dbReference type="InterPro" id="IPR037215">
    <property type="entry name" value="GUN4-like_sf"/>
</dbReference>
<dbReference type="SUPFAM" id="SSF140869">
    <property type="entry name" value="GUN4-like"/>
    <property type="match status" value="1"/>
</dbReference>
<evidence type="ECO:0000313" key="4">
    <source>
        <dbReference type="EMBL" id="RZM78631.1"/>
    </source>
</evidence>
<dbReference type="Pfam" id="PF03781">
    <property type="entry name" value="FGE-sulfatase"/>
    <property type="match status" value="1"/>
</dbReference>
<reference evidence="4 5" key="1">
    <citation type="submission" date="2018-11" db="EMBL/GenBank/DDBJ databases">
        <title>Whole genome sequencing of an environmental sample.</title>
        <authorList>
            <person name="Sarangi A.N."/>
            <person name="Singh D."/>
            <person name="Tripathy S."/>
        </authorList>
    </citation>
    <scope>NUCLEOTIDE SEQUENCE [LARGE SCALE GENOMIC DNA]</scope>
    <source>
        <strain evidence="4 5">Lakshadweep</strain>
    </source>
</reference>
<dbReference type="GO" id="GO:0006508">
    <property type="term" value="P:proteolysis"/>
    <property type="evidence" value="ECO:0007669"/>
    <property type="project" value="InterPro"/>
</dbReference>
<evidence type="ECO:0000259" key="2">
    <source>
        <dbReference type="Pfam" id="PF03781"/>
    </source>
</evidence>
<evidence type="ECO:0000313" key="5">
    <source>
        <dbReference type="Proteomes" id="UP000292459"/>
    </source>
</evidence>
<gene>
    <name evidence="4" type="ORF">DYY88_07450</name>
</gene>
<dbReference type="SUPFAM" id="SSF52129">
    <property type="entry name" value="Caspase-like"/>
    <property type="match status" value="1"/>
</dbReference>
<dbReference type="InterPro" id="IPR008629">
    <property type="entry name" value="GUN4-like"/>
</dbReference>
<dbReference type="InterPro" id="IPR042095">
    <property type="entry name" value="SUMF_sf"/>
</dbReference>
<evidence type="ECO:0000259" key="1">
    <source>
        <dbReference type="Pfam" id="PF00656"/>
    </source>
</evidence>
<dbReference type="AlphaFoldDB" id="A0A4Q7E812"/>
<dbReference type="GO" id="GO:0004197">
    <property type="term" value="F:cysteine-type endopeptidase activity"/>
    <property type="evidence" value="ECO:0007669"/>
    <property type="project" value="InterPro"/>
</dbReference>
<dbReference type="Proteomes" id="UP000292459">
    <property type="component" value="Unassembled WGS sequence"/>
</dbReference>
<dbReference type="PANTHER" id="PTHR23150:SF35">
    <property type="entry name" value="BLL6746 PROTEIN"/>
    <property type="match status" value="1"/>
</dbReference>
<dbReference type="GO" id="GO:0120147">
    <property type="term" value="F:formylglycine-generating oxidase activity"/>
    <property type="evidence" value="ECO:0007669"/>
    <property type="project" value="TreeGrafter"/>
</dbReference>
<protein>
    <recommendedName>
        <fullName evidence="6">Sulfatase-modifying factor protein</fullName>
    </recommendedName>
</protein>
<dbReference type="EMBL" id="QVFV01000002">
    <property type="protein sequence ID" value="RZM78631.1"/>
    <property type="molecule type" value="Genomic_DNA"/>
</dbReference>
<comment type="caution">
    <text evidence="4">The sequence shown here is derived from an EMBL/GenBank/DDBJ whole genome shotgun (WGS) entry which is preliminary data.</text>
</comment>